<gene>
    <name evidence="1" type="ORF">KSF_067510</name>
</gene>
<keyword evidence="2" id="KW-1185">Reference proteome</keyword>
<name>A0A8J3IQD9_9CHLR</name>
<dbReference type="AlphaFoldDB" id="A0A8J3IQD9"/>
<sequence length="138" mass="14776">MQQKDNVLAVITNSGSTNTPASTLTVYQDGSAVLAYQKGKSAARFADYHNQTFPAGTFASNKLATLLGKIKDVSTIPDHGCLKSVSFGSTTTVTFQGKTSGDLSCLSSEDTPLFLDLKHQVQAIHNHITTLRTSHDML</sequence>
<proteinExistence type="predicted"/>
<evidence type="ECO:0000313" key="1">
    <source>
        <dbReference type="EMBL" id="GHO96703.1"/>
    </source>
</evidence>
<dbReference type="EMBL" id="BNJK01000001">
    <property type="protein sequence ID" value="GHO96703.1"/>
    <property type="molecule type" value="Genomic_DNA"/>
</dbReference>
<evidence type="ECO:0000313" key="2">
    <source>
        <dbReference type="Proteomes" id="UP000597444"/>
    </source>
</evidence>
<comment type="caution">
    <text evidence="1">The sequence shown here is derived from an EMBL/GenBank/DDBJ whole genome shotgun (WGS) entry which is preliminary data.</text>
</comment>
<protein>
    <submittedName>
        <fullName evidence="1">Uncharacterized protein</fullName>
    </submittedName>
</protein>
<organism evidence="1 2">
    <name type="scientific">Reticulibacter mediterranei</name>
    <dbReference type="NCBI Taxonomy" id="2778369"/>
    <lineage>
        <taxon>Bacteria</taxon>
        <taxon>Bacillati</taxon>
        <taxon>Chloroflexota</taxon>
        <taxon>Ktedonobacteria</taxon>
        <taxon>Ktedonobacterales</taxon>
        <taxon>Reticulibacteraceae</taxon>
        <taxon>Reticulibacter</taxon>
    </lineage>
</organism>
<dbReference type="RefSeq" id="WP_220207308.1">
    <property type="nucleotide sequence ID" value="NZ_BNJK01000001.1"/>
</dbReference>
<reference evidence="1" key="1">
    <citation type="submission" date="2020-10" db="EMBL/GenBank/DDBJ databases">
        <title>Taxonomic study of unclassified bacteria belonging to the class Ktedonobacteria.</title>
        <authorList>
            <person name="Yabe S."/>
            <person name="Wang C.M."/>
            <person name="Zheng Y."/>
            <person name="Sakai Y."/>
            <person name="Cavaletti L."/>
            <person name="Monciardini P."/>
            <person name="Donadio S."/>
        </authorList>
    </citation>
    <scope>NUCLEOTIDE SEQUENCE</scope>
    <source>
        <strain evidence="1">ID150040</strain>
    </source>
</reference>
<accession>A0A8J3IQD9</accession>
<dbReference type="Proteomes" id="UP000597444">
    <property type="component" value="Unassembled WGS sequence"/>
</dbReference>